<reference evidence="2 3" key="1">
    <citation type="submission" date="2019-02" db="EMBL/GenBank/DDBJ databases">
        <title>Deep-cultivation of Planctomycetes and their phenomic and genomic characterization uncovers novel biology.</title>
        <authorList>
            <person name="Wiegand S."/>
            <person name="Jogler M."/>
            <person name="Boedeker C."/>
            <person name="Pinto D."/>
            <person name="Vollmers J."/>
            <person name="Rivas-Marin E."/>
            <person name="Kohn T."/>
            <person name="Peeters S.H."/>
            <person name="Heuer A."/>
            <person name="Rast P."/>
            <person name="Oberbeckmann S."/>
            <person name="Bunk B."/>
            <person name="Jeske O."/>
            <person name="Meyerdierks A."/>
            <person name="Storesund J.E."/>
            <person name="Kallscheuer N."/>
            <person name="Luecker S."/>
            <person name="Lage O.M."/>
            <person name="Pohl T."/>
            <person name="Merkel B.J."/>
            <person name="Hornburger P."/>
            <person name="Mueller R.-W."/>
            <person name="Bruemmer F."/>
            <person name="Labrenz M."/>
            <person name="Spormann A.M."/>
            <person name="Op den Camp H."/>
            <person name="Overmann J."/>
            <person name="Amann R."/>
            <person name="Jetten M.S.M."/>
            <person name="Mascher T."/>
            <person name="Medema M.H."/>
            <person name="Devos D.P."/>
            <person name="Kaster A.-K."/>
            <person name="Ovreas L."/>
            <person name="Rohde M."/>
            <person name="Galperin M.Y."/>
            <person name="Jogler C."/>
        </authorList>
    </citation>
    <scope>NUCLEOTIDE SEQUENCE [LARGE SCALE GENOMIC DNA]</scope>
    <source>
        <strain evidence="2 3">K23_9</strain>
    </source>
</reference>
<name>A0A517P155_9BACT</name>
<dbReference type="EMBL" id="CP036526">
    <property type="protein sequence ID" value="QDT13107.1"/>
    <property type="molecule type" value="Genomic_DNA"/>
</dbReference>
<evidence type="ECO:0000259" key="1">
    <source>
        <dbReference type="Pfam" id="PF03372"/>
    </source>
</evidence>
<dbReference type="Pfam" id="PF03372">
    <property type="entry name" value="Exo_endo_phos"/>
    <property type="match status" value="1"/>
</dbReference>
<dbReference type="InterPro" id="IPR051916">
    <property type="entry name" value="GPI-anchor_lipid_remodeler"/>
</dbReference>
<dbReference type="PANTHER" id="PTHR14859:SF1">
    <property type="entry name" value="PGAP2-INTERACTING PROTEIN"/>
    <property type="match status" value="1"/>
</dbReference>
<dbReference type="GO" id="GO:0016020">
    <property type="term" value="C:membrane"/>
    <property type="evidence" value="ECO:0007669"/>
    <property type="project" value="GOC"/>
</dbReference>
<sequence length="336" mass="38166">MIRRIHRQLTVRWLQRIASVGIVLILTSYVYSRVVSMTRLVEIECLAEQSPWDARENTTSLRIATFNIAHGRGLSTSNWTGETRQQRIHRLDAIAAELRRLRADVVVLNEVDFDASWSHHVDQARYVANRSGYKYIAKQSNFDFRVLGWTWKFGNAVLSKQPISQATLVDLPGDAIWETVLAGKKRALDCEIQLADQSKFHLVAVHLSPRSEHVRVESITQLVKLAQTGDSPFVLAGDFNAAPPSCRFSQLSDDQQNTISAVDESRVFRRPPSNQSDAFLTFPADKPDRVIDWILVPSNWIVDDYWVKPIALSDHRPVIADIRFGERSLAPRDESP</sequence>
<keyword evidence="3" id="KW-1185">Reference proteome</keyword>
<feature type="domain" description="Endonuclease/exonuclease/phosphatase" evidence="1">
    <location>
        <begin position="64"/>
        <end position="315"/>
    </location>
</feature>
<dbReference type="InterPro" id="IPR036691">
    <property type="entry name" value="Endo/exonu/phosph_ase_sf"/>
</dbReference>
<organism evidence="2 3">
    <name type="scientific">Stieleria marina</name>
    <dbReference type="NCBI Taxonomy" id="1930275"/>
    <lineage>
        <taxon>Bacteria</taxon>
        <taxon>Pseudomonadati</taxon>
        <taxon>Planctomycetota</taxon>
        <taxon>Planctomycetia</taxon>
        <taxon>Pirellulales</taxon>
        <taxon>Pirellulaceae</taxon>
        <taxon>Stieleria</taxon>
    </lineage>
</organism>
<evidence type="ECO:0000313" key="2">
    <source>
        <dbReference type="EMBL" id="QDT13107.1"/>
    </source>
</evidence>
<dbReference type="GO" id="GO:0006506">
    <property type="term" value="P:GPI anchor biosynthetic process"/>
    <property type="evidence" value="ECO:0007669"/>
    <property type="project" value="TreeGrafter"/>
</dbReference>
<keyword evidence="2" id="KW-0269">Exonuclease</keyword>
<dbReference type="GO" id="GO:0004527">
    <property type="term" value="F:exonuclease activity"/>
    <property type="evidence" value="ECO:0007669"/>
    <property type="project" value="UniProtKB-KW"/>
</dbReference>
<dbReference type="Proteomes" id="UP000319817">
    <property type="component" value="Chromosome"/>
</dbReference>
<keyword evidence="2" id="KW-0378">Hydrolase</keyword>
<gene>
    <name evidence="2" type="ORF">K239x_51230</name>
</gene>
<protein>
    <submittedName>
        <fullName evidence="2">Endonuclease/Exonuclease/phosphatase family protein</fullName>
    </submittedName>
</protein>
<evidence type="ECO:0000313" key="3">
    <source>
        <dbReference type="Proteomes" id="UP000319817"/>
    </source>
</evidence>
<proteinExistence type="predicted"/>
<dbReference type="PANTHER" id="PTHR14859">
    <property type="entry name" value="CALCOFLUOR WHITE HYPERSENSITIVE PROTEIN PRECURSOR"/>
    <property type="match status" value="1"/>
</dbReference>
<dbReference type="AlphaFoldDB" id="A0A517P155"/>
<dbReference type="GO" id="GO:0004519">
    <property type="term" value="F:endonuclease activity"/>
    <property type="evidence" value="ECO:0007669"/>
    <property type="project" value="UniProtKB-KW"/>
</dbReference>
<dbReference type="RefSeq" id="WP_145420900.1">
    <property type="nucleotide sequence ID" value="NZ_CP036526.1"/>
</dbReference>
<dbReference type="InterPro" id="IPR005135">
    <property type="entry name" value="Endo/exonuclease/phosphatase"/>
</dbReference>
<dbReference type="OrthoDB" id="9793162at2"/>
<accession>A0A517P155</accession>
<dbReference type="Gene3D" id="3.60.10.10">
    <property type="entry name" value="Endonuclease/exonuclease/phosphatase"/>
    <property type="match status" value="1"/>
</dbReference>
<keyword evidence="2" id="KW-0540">Nuclease</keyword>
<keyword evidence="2" id="KW-0255">Endonuclease</keyword>
<dbReference type="SUPFAM" id="SSF56219">
    <property type="entry name" value="DNase I-like"/>
    <property type="match status" value="1"/>
</dbReference>